<accession>K4LIQ9</accession>
<dbReference type="Gene3D" id="3.40.50.150">
    <property type="entry name" value="Vaccinia Virus protein VP39"/>
    <property type="match status" value="1"/>
</dbReference>
<dbReference type="NCBIfam" id="TIGR00478">
    <property type="entry name" value="tly"/>
    <property type="match status" value="1"/>
</dbReference>
<dbReference type="Gene3D" id="3.10.290.10">
    <property type="entry name" value="RNA-binding S4 domain"/>
    <property type="match status" value="1"/>
</dbReference>
<gene>
    <name evidence="4" type="ordered locus">Tph_c16250</name>
</gene>
<dbReference type="InterPro" id="IPR002877">
    <property type="entry name" value="RNA_MeTrfase_FtsJ_dom"/>
</dbReference>
<keyword evidence="5" id="KW-1185">Reference proteome</keyword>
<dbReference type="InterPro" id="IPR047048">
    <property type="entry name" value="TlyA"/>
</dbReference>
<dbReference type="Pfam" id="PF01728">
    <property type="entry name" value="FtsJ"/>
    <property type="match status" value="1"/>
</dbReference>
<proteinExistence type="inferred from homology"/>
<keyword evidence="1" id="KW-0694">RNA-binding</keyword>
<evidence type="ECO:0000256" key="1">
    <source>
        <dbReference type="ARBA" id="ARBA00022884"/>
    </source>
</evidence>
<dbReference type="STRING" id="1089553.Tph_c16250"/>
<dbReference type="EMBL" id="CP003732">
    <property type="protein sequence ID" value="AFV11830.1"/>
    <property type="molecule type" value="Genomic_DNA"/>
</dbReference>
<dbReference type="CDD" id="cd02440">
    <property type="entry name" value="AdoMet_MTases"/>
    <property type="match status" value="1"/>
</dbReference>
<protein>
    <submittedName>
        <fullName evidence="4">Hemolysin TlyA family protein</fullName>
    </submittedName>
</protein>
<dbReference type="AlphaFoldDB" id="K4LIQ9"/>
<name>K4LIQ9_THEPS</name>
<sequence>MEGVVFYRGQRIEKPGTFVDPEGEIEVKRDPCPFVSRGGLKLDAALDEFGIDIGGRVVLDAGASTGGFTQCLLRRGAMRVFAVDVGYGQLAWELRRDPRVVVLERTNLRYLTPEKLGTKVDLVTLDLSFISLEKVFPAVRELLRDEGEVVALVKPQFEAGRALVGKGGIVRAPETHCRVLEKVIADARGSGFLMKGVTHSPLLGAEGNLEFFLWLVAGEEKHSEQGLVERELSEMVRTVVLRAHDLLLNKGGGAR</sequence>
<dbReference type="Proteomes" id="UP000000467">
    <property type="component" value="Chromosome"/>
</dbReference>
<organism evidence="4 5">
    <name type="scientific">Thermacetogenium phaeum (strain ATCC BAA-254 / DSM 26808 / PB)</name>
    <dbReference type="NCBI Taxonomy" id="1089553"/>
    <lineage>
        <taxon>Bacteria</taxon>
        <taxon>Bacillati</taxon>
        <taxon>Bacillota</taxon>
        <taxon>Clostridia</taxon>
        <taxon>Thermoanaerobacterales</taxon>
        <taxon>Thermoanaerobacteraceae</taxon>
        <taxon>Thermacetogenium</taxon>
    </lineage>
</organism>
<dbReference type="GO" id="GO:0032259">
    <property type="term" value="P:methylation"/>
    <property type="evidence" value="ECO:0007669"/>
    <property type="project" value="InterPro"/>
</dbReference>
<dbReference type="InterPro" id="IPR029063">
    <property type="entry name" value="SAM-dependent_MTases_sf"/>
</dbReference>
<dbReference type="PANTHER" id="PTHR32319">
    <property type="entry name" value="BACTERIAL HEMOLYSIN-LIKE PROTEIN"/>
    <property type="match status" value="1"/>
</dbReference>
<evidence type="ECO:0000313" key="5">
    <source>
        <dbReference type="Proteomes" id="UP000000467"/>
    </source>
</evidence>
<dbReference type="KEGG" id="tpz:Tph_c16250"/>
<dbReference type="PIRSF" id="PIRSF005578">
    <property type="entry name" value="TlyA"/>
    <property type="match status" value="1"/>
</dbReference>
<reference evidence="4 5" key="1">
    <citation type="journal article" date="2012" name="BMC Genomics">
        <title>Genome-guided analysis of physiological and morphological traits of the fermentative acetate oxidizer Thermacetogenium phaeum.</title>
        <authorList>
            <person name="Oehler D."/>
            <person name="Poehlein A."/>
            <person name="Leimbach A."/>
            <person name="Muller N."/>
            <person name="Daniel R."/>
            <person name="Gottschalk G."/>
            <person name="Schink B."/>
        </authorList>
    </citation>
    <scope>NUCLEOTIDE SEQUENCE [LARGE SCALE GENOMIC DNA]</scope>
    <source>
        <strain evidence="5">ATCC BAA-254 / DSM 26808 / PB</strain>
    </source>
</reference>
<evidence type="ECO:0000256" key="2">
    <source>
        <dbReference type="ARBA" id="ARBA00029460"/>
    </source>
</evidence>
<evidence type="ECO:0000259" key="3">
    <source>
        <dbReference type="Pfam" id="PF01728"/>
    </source>
</evidence>
<evidence type="ECO:0000313" key="4">
    <source>
        <dbReference type="EMBL" id="AFV11830.1"/>
    </source>
</evidence>
<comment type="similarity">
    <text evidence="2">Belongs to the TlyA family.</text>
</comment>
<dbReference type="GO" id="GO:0008168">
    <property type="term" value="F:methyltransferase activity"/>
    <property type="evidence" value="ECO:0007669"/>
    <property type="project" value="InterPro"/>
</dbReference>
<feature type="domain" description="Ribosomal RNA methyltransferase FtsJ" evidence="3">
    <location>
        <begin position="34"/>
        <end position="215"/>
    </location>
</feature>
<dbReference type="SUPFAM" id="SSF53335">
    <property type="entry name" value="S-adenosyl-L-methionine-dependent methyltransferases"/>
    <property type="match status" value="1"/>
</dbReference>
<dbReference type="InterPro" id="IPR036986">
    <property type="entry name" value="S4_RNA-bd_sf"/>
</dbReference>
<dbReference type="PANTHER" id="PTHR32319:SF0">
    <property type="entry name" value="BACTERIAL HEMOLYSIN-LIKE PROTEIN"/>
    <property type="match status" value="1"/>
</dbReference>
<dbReference type="HOGENOM" id="CLU_058015_0_0_9"/>
<dbReference type="eggNOG" id="COG1189">
    <property type="taxonomic scope" value="Bacteria"/>
</dbReference>
<dbReference type="GO" id="GO:0003723">
    <property type="term" value="F:RNA binding"/>
    <property type="evidence" value="ECO:0007669"/>
    <property type="project" value="UniProtKB-KW"/>
</dbReference>
<dbReference type="InterPro" id="IPR004538">
    <property type="entry name" value="Hemolysin_A/TlyA"/>
</dbReference>